<dbReference type="STRING" id="1095630.A0A2J6TQP6"/>
<dbReference type="Proteomes" id="UP000235371">
    <property type="component" value="Unassembled WGS sequence"/>
</dbReference>
<feature type="compositionally biased region" description="Basic and acidic residues" evidence="1">
    <location>
        <begin position="1"/>
        <end position="11"/>
    </location>
</feature>
<dbReference type="RefSeq" id="XP_024742182.1">
    <property type="nucleotide sequence ID" value="XM_024879251.1"/>
</dbReference>
<feature type="compositionally biased region" description="Acidic residues" evidence="1">
    <location>
        <begin position="15"/>
        <end position="42"/>
    </location>
</feature>
<protein>
    <submittedName>
        <fullName evidence="2">Uncharacterized protein</fullName>
    </submittedName>
</protein>
<keyword evidence="3" id="KW-1185">Reference proteome</keyword>
<sequence length="91" mass="10455">MAWSRHNKDLPSTDNETESTTDADTDSLFDRSNDDDDDDETDITSGANTDSLSEIDNDIDDNVLLFNNKVWYPPEHYLTIAVNLNIQRLRY</sequence>
<accession>A0A2J6TQP6</accession>
<feature type="region of interest" description="Disordered" evidence="1">
    <location>
        <begin position="1"/>
        <end position="55"/>
    </location>
</feature>
<evidence type="ECO:0000256" key="1">
    <source>
        <dbReference type="SAM" id="MobiDB-lite"/>
    </source>
</evidence>
<name>A0A2J6TQP6_9HELO</name>
<evidence type="ECO:0000313" key="3">
    <source>
        <dbReference type="Proteomes" id="UP000235371"/>
    </source>
</evidence>
<dbReference type="GeneID" id="36587328"/>
<reference evidence="2 3" key="1">
    <citation type="submission" date="2016-04" db="EMBL/GenBank/DDBJ databases">
        <title>A degradative enzymes factory behind the ericoid mycorrhizal symbiosis.</title>
        <authorList>
            <consortium name="DOE Joint Genome Institute"/>
            <person name="Martino E."/>
            <person name="Morin E."/>
            <person name="Grelet G."/>
            <person name="Kuo A."/>
            <person name="Kohler A."/>
            <person name="Daghino S."/>
            <person name="Barry K."/>
            <person name="Choi C."/>
            <person name="Cichocki N."/>
            <person name="Clum A."/>
            <person name="Copeland A."/>
            <person name="Hainaut M."/>
            <person name="Haridas S."/>
            <person name="Labutti K."/>
            <person name="Lindquist E."/>
            <person name="Lipzen A."/>
            <person name="Khouja H.-R."/>
            <person name="Murat C."/>
            <person name="Ohm R."/>
            <person name="Olson A."/>
            <person name="Spatafora J."/>
            <person name="Veneault-Fourrey C."/>
            <person name="Henrissat B."/>
            <person name="Grigoriev I."/>
            <person name="Martin F."/>
            <person name="Perotto S."/>
        </authorList>
    </citation>
    <scope>NUCLEOTIDE SEQUENCE [LARGE SCALE GENOMIC DNA]</scope>
    <source>
        <strain evidence="2 3">E</strain>
    </source>
</reference>
<proteinExistence type="predicted"/>
<gene>
    <name evidence="2" type="ORF">K444DRAFT_607840</name>
</gene>
<dbReference type="InParanoid" id="A0A2J6TQP6"/>
<dbReference type="EMBL" id="KZ613746">
    <property type="protein sequence ID" value="PMD65278.1"/>
    <property type="molecule type" value="Genomic_DNA"/>
</dbReference>
<dbReference type="AlphaFoldDB" id="A0A2J6TQP6"/>
<organism evidence="2 3">
    <name type="scientific">Hyaloscypha bicolor E</name>
    <dbReference type="NCBI Taxonomy" id="1095630"/>
    <lineage>
        <taxon>Eukaryota</taxon>
        <taxon>Fungi</taxon>
        <taxon>Dikarya</taxon>
        <taxon>Ascomycota</taxon>
        <taxon>Pezizomycotina</taxon>
        <taxon>Leotiomycetes</taxon>
        <taxon>Helotiales</taxon>
        <taxon>Hyaloscyphaceae</taxon>
        <taxon>Hyaloscypha</taxon>
        <taxon>Hyaloscypha bicolor</taxon>
    </lineage>
</organism>
<evidence type="ECO:0000313" key="2">
    <source>
        <dbReference type="EMBL" id="PMD65278.1"/>
    </source>
</evidence>